<dbReference type="PANTHER" id="PTHR47197:SF3">
    <property type="entry name" value="DIHYDRO-HEME D1 DEHYDROGENASE"/>
    <property type="match status" value="1"/>
</dbReference>
<keyword evidence="2" id="KW-1185">Reference proteome</keyword>
<comment type="caution">
    <text evidence="1">The sequence shown here is derived from an EMBL/GenBank/DDBJ whole genome shotgun (WGS) entry which is preliminary data.</text>
</comment>
<gene>
    <name evidence="1" type="primary">peaD</name>
    <name evidence="1" type="ORF">GRB80_15565</name>
</gene>
<dbReference type="RefSeq" id="WP_161424147.1">
    <property type="nucleotide sequence ID" value="NZ_JARWMY010000021.1"/>
</dbReference>
<dbReference type="InterPro" id="IPR023879">
    <property type="entry name" value="QH-AmDH_bsu"/>
</dbReference>
<accession>A0A7X5AMW3</accession>
<dbReference type="InterPro" id="IPR015943">
    <property type="entry name" value="WD40/YVTN_repeat-like_dom_sf"/>
</dbReference>
<dbReference type="NCBIfam" id="TIGR03907">
    <property type="entry name" value="QH_beta"/>
    <property type="match status" value="1"/>
</dbReference>
<proteinExistence type="predicted"/>
<organism evidence="1 2">
    <name type="scientific">Halomonas icarae</name>
    <dbReference type="NCBI Taxonomy" id="2691040"/>
    <lineage>
        <taxon>Bacteria</taxon>
        <taxon>Pseudomonadati</taxon>
        <taxon>Pseudomonadota</taxon>
        <taxon>Gammaproteobacteria</taxon>
        <taxon>Oceanospirillales</taxon>
        <taxon>Halomonadaceae</taxon>
        <taxon>Halomonas</taxon>
    </lineage>
</organism>
<dbReference type="InterPro" id="IPR051200">
    <property type="entry name" value="Host-pathogen_enzymatic-act"/>
</dbReference>
<name>A0A7X5AMW3_9GAMM</name>
<dbReference type="PANTHER" id="PTHR47197">
    <property type="entry name" value="PROTEIN NIRF"/>
    <property type="match status" value="1"/>
</dbReference>
<protein>
    <submittedName>
        <fullName evidence="1">Quinohemoprotein amine dehydrogenase subunit beta</fullName>
    </submittedName>
</protein>
<dbReference type="SUPFAM" id="SSF50969">
    <property type="entry name" value="YVTN repeat-like/Quinoprotein amine dehydrogenase"/>
    <property type="match status" value="1"/>
</dbReference>
<dbReference type="AlphaFoldDB" id="A0A7X5AMW3"/>
<reference evidence="1 2" key="1">
    <citation type="submission" date="2019-12" db="EMBL/GenBank/DDBJ databases">
        <title>Draft genome sequencing of Halomonas icarensis D1-1.</title>
        <authorList>
            <person name="Pandiyan K."/>
            <person name="Kushwaha P."/>
            <person name="Gowdham M."/>
            <person name="Chakdar H."/>
            <person name="Singh A."/>
            <person name="Kumar M."/>
            <person name="Saxena A.K."/>
        </authorList>
    </citation>
    <scope>NUCLEOTIDE SEQUENCE [LARGE SCALE GENOMIC DNA]</scope>
    <source>
        <strain evidence="1 2">D1-1</strain>
    </source>
</reference>
<dbReference type="EMBL" id="WUTS01000001">
    <property type="protein sequence ID" value="NAW14251.1"/>
    <property type="molecule type" value="Genomic_DNA"/>
</dbReference>
<sequence length="367" mass="40176">MLTGIGASAAADTTSSEDPTARDYREYLLTVTRPNQLQVIDMTSHTLLRSCDIPGPFGSGIMVPAADGKTAYVITNIWEDIVGIDIRDCEITFHAAQSSGNETVKSFQSVAVSQDGQELYTVQNPVRLMSDHYEVLEPRLAVFEIADGIGAQPVRTFPVDRRITKIAATGTGEVILGGGDLQAIDPETGDIRVVEPLQNWQRGEEWMTPDAFAMHTQGSQANEYIMPYSTARFTDGEQDMATAEWWWGISRVNLETAESERMEIAPLTEVIMNFVTDPTDDNILYGVFNSVSKIDIATKTIVKEQPLDHTYYTVNVSRDGNTVYAGGTSSDISVHDAETLEKIASIQLPGDMSTSDMRVAVIHDAAP</sequence>
<dbReference type="Proteomes" id="UP000448235">
    <property type="component" value="Unassembled WGS sequence"/>
</dbReference>
<evidence type="ECO:0000313" key="1">
    <source>
        <dbReference type="EMBL" id="NAW14251.1"/>
    </source>
</evidence>
<dbReference type="InterPro" id="IPR011044">
    <property type="entry name" value="Quino_amine_DH_bsu"/>
</dbReference>
<evidence type="ECO:0000313" key="2">
    <source>
        <dbReference type="Proteomes" id="UP000448235"/>
    </source>
</evidence>
<dbReference type="Gene3D" id="2.130.10.10">
    <property type="entry name" value="YVTN repeat-like/Quinoprotein amine dehydrogenase"/>
    <property type="match status" value="1"/>
</dbReference>